<name>A0A1G2HTH4_9BACT</name>
<accession>A0A1G2HTH4</accession>
<dbReference type="AlphaFoldDB" id="A0A1G2HTH4"/>
<comment type="caution">
    <text evidence="2">The sequence shown here is derived from an EMBL/GenBank/DDBJ whole genome shotgun (WGS) entry which is preliminary data.</text>
</comment>
<evidence type="ECO:0000313" key="2">
    <source>
        <dbReference type="EMBL" id="OGZ65745.1"/>
    </source>
</evidence>
<organism evidence="2 3">
    <name type="scientific">Candidatus Staskawiczbacteria bacterium RIFCSPHIGHO2_01_FULL_41_41</name>
    <dbReference type="NCBI Taxonomy" id="1802203"/>
    <lineage>
        <taxon>Bacteria</taxon>
        <taxon>Candidatus Staskawicziibacteriota</taxon>
    </lineage>
</organism>
<feature type="transmembrane region" description="Helical" evidence="1">
    <location>
        <begin position="9"/>
        <end position="28"/>
    </location>
</feature>
<keyword evidence="1" id="KW-0472">Membrane</keyword>
<proteinExistence type="predicted"/>
<dbReference type="Proteomes" id="UP000178774">
    <property type="component" value="Unassembled WGS sequence"/>
</dbReference>
<protein>
    <submittedName>
        <fullName evidence="2">Uncharacterized protein</fullName>
    </submittedName>
</protein>
<keyword evidence="1" id="KW-0812">Transmembrane</keyword>
<reference evidence="2 3" key="1">
    <citation type="journal article" date="2016" name="Nat. Commun.">
        <title>Thousands of microbial genomes shed light on interconnected biogeochemical processes in an aquifer system.</title>
        <authorList>
            <person name="Anantharaman K."/>
            <person name="Brown C.T."/>
            <person name="Hug L.A."/>
            <person name="Sharon I."/>
            <person name="Castelle C.J."/>
            <person name="Probst A.J."/>
            <person name="Thomas B.C."/>
            <person name="Singh A."/>
            <person name="Wilkins M.J."/>
            <person name="Karaoz U."/>
            <person name="Brodie E.L."/>
            <person name="Williams K.H."/>
            <person name="Hubbard S.S."/>
            <person name="Banfield J.F."/>
        </authorList>
    </citation>
    <scope>NUCLEOTIDE SEQUENCE [LARGE SCALE GENOMIC DNA]</scope>
</reference>
<keyword evidence="1" id="KW-1133">Transmembrane helix</keyword>
<gene>
    <name evidence="2" type="ORF">A2822_00015</name>
</gene>
<feature type="transmembrane region" description="Helical" evidence="1">
    <location>
        <begin position="34"/>
        <end position="53"/>
    </location>
</feature>
<evidence type="ECO:0000256" key="1">
    <source>
        <dbReference type="SAM" id="Phobius"/>
    </source>
</evidence>
<dbReference type="EMBL" id="MHOP01000016">
    <property type="protein sequence ID" value="OGZ65745.1"/>
    <property type="molecule type" value="Genomic_DNA"/>
</dbReference>
<sequence length="132" mass="15608">MVFDKKDPLALKIVYSINIFFVISLVFSGFLLAIVYWLPLLMFALAFFYYKVFASALIQKKRYSYYLNLMFHVFGIISIFIATIKNGFNYSSLELALQIFFRLLNAVAIYFLLSREMRVIFLPKRSVKPKRR</sequence>
<feature type="transmembrane region" description="Helical" evidence="1">
    <location>
        <begin position="95"/>
        <end position="113"/>
    </location>
</feature>
<evidence type="ECO:0000313" key="3">
    <source>
        <dbReference type="Proteomes" id="UP000178774"/>
    </source>
</evidence>
<feature type="transmembrane region" description="Helical" evidence="1">
    <location>
        <begin position="65"/>
        <end position="83"/>
    </location>
</feature>